<name>A0A507BAI5_9PEZI</name>
<reference evidence="1 2" key="1">
    <citation type="submission" date="2019-06" db="EMBL/GenBank/DDBJ databases">
        <title>Draft genome sequence of the filamentous fungus Phialemoniopsis curvata isolated from diesel fuel.</title>
        <authorList>
            <person name="Varaljay V.A."/>
            <person name="Lyon W.J."/>
            <person name="Crouch A.L."/>
            <person name="Drake C.E."/>
            <person name="Hollomon J.M."/>
            <person name="Nadeau L.J."/>
            <person name="Nunn H.S."/>
            <person name="Stevenson B.S."/>
            <person name="Bojanowski C.L."/>
            <person name="Crookes-Goodson W.J."/>
        </authorList>
    </citation>
    <scope>NUCLEOTIDE SEQUENCE [LARGE SCALE GENOMIC DNA]</scope>
    <source>
        <strain evidence="1 2">D216</strain>
    </source>
</reference>
<evidence type="ECO:0000313" key="2">
    <source>
        <dbReference type="Proteomes" id="UP000319257"/>
    </source>
</evidence>
<dbReference type="Proteomes" id="UP000319257">
    <property type="component" value="Unassembled WGS sequence"/>
</dbReference>
<protein>
    <submittedName>
        <fullName evidence="1">Uncharacterized protein</fullName>
    </submittedName>
</protein>
<keyword evidence="2" id="KW-1185">Reference proteome</keyword>
<sequence length="370" mass="40316">MSAQFTTAFPVPAGRRAATSLSLDQIVNLIHANGSGKGKMMTSVDAITIGVNRLAVAEAEVKPIEELNKVELVKLMSTKSNEIFRGLDDQTKGMLVNKMTLLRTLSQDIKREEIINPPAILTEPFGKFDPAIFLSGDYRNLPVVDIKLLRNLARVSDDLPDPLALNILFHAVTFLKRAADQDIMMTDGDEPAGLPSELRTVIRRYITLERLRIGEEKGTGLPELDEDELTVLPPPVAATTELKTRARARAGGRDRAAGRVIRRGIHRHMTEGISKYEMMLAEDPTVVRPRPRRPLPPSVARLLAKKKGLKISAAAANAASFSSGLPSPPVSPLAKQYGMTAVDIEYATVGTPPTENHHLGVVSISDSLME</sequence>
<dbReference type="RefSeq" id="XP_030997937.1">
    <property type="nucleotide sequence ID" value="XM_031138608.1"/>
</dbReference>
<proteinExistence type="predicted"/>
<organism evidence="1 2">
    <name type="scientific">Thyridium curvatum</name>
    <dbReference type="NCBI Taxonomy" id="1093900"/>
    <lineage>
        <taxon>Eukaryota</taxon>
        <taxon>Fungi</taxon>
        <taxon>Dikarya</taxon>
        <taxon>Ascomycota</taxon>
        <taxon>Pezizomycotina</taxon>
        <taxon>Sordariomycetes</taxon>
        <taxon>Sordariomycetidae</taxon>
        <taxon>Thyridiales</taxon>
        <taxon>Thyridiaceae</taxon>
        <taxon>Thyridium</taxon>
    </lineage>
</organism>
<evidence type="ECO:0000313" key="1">
    <source>
        <dbReference type="EMBL" id="TPX16226.1"/>
    </source>
</evidence>
<gene>
    <name evidence="1" type="ORF">E0L32_004221</name>
</gene>
<dbReference type="AlphaFoldDB" id="A0A507BAI5"/>
<accession>A0A507BAI5</accession>
<comment type="caution">
    <text evidence="1">The sequence shown here is derived from an EMBL/GenBank/DDBJ whole genome shotgun (WGS) entry which is preliminary data.</text>
</comment>
<dbReference type="InParanoid" id="A0A507BAI5"/>
<dbReference type="EMBL" id="SKBQ01000019">
    <property type="protein sequence ID" value="TPX16226.1"/>
    <property type="molecule type" value="Genomic_DNA"/>
</dbReference>
<dbReference type="GeneID" id="41971668"/>